<comment type="caution">
    <text evidence="1">The sequence shown here is derived from an EMBL/GenBank/DDBJ whole genome shotgun (WGS) entry which is preliminary data.</text>
</comment>
<organism evidence="1 2">
    <name type="scientific">Sphingobium algorifonticola</name>
    <dbReference type="NCBI Taxonomy" id="2008318"/>
    <lineage>
        <taxon>Bacteria</taxon>
        <taxon>Pseudomonadati</taxon>
        <taxon>Pseudomonadota</taxon>
        <taxon>Alphaproteobacteria</taxon>
        <taxon>Sphingomonadales</taxon>
        <taxon>Sphingomonadaceae</taxon>
        <taxon>Sphingobium</taxon>
    </lineage>
</organism>
<dbReference type="AlphaFoldDB" id="A0A437J6V8"/>
<keyword evidence="2" id="KW-1185">Reference proteome</keyword>
<protein>
    <submittedName>
        <fullName evidence="1">DUF465 domain-containing protein</fullName>
    </submittedName>
</protein>
<dbReference type="InterPro" id="IPR007420">
    <property type="entry name" value="DUF465"/>
</dbReference>
<dbReference type="EMBL" id="RZUL01000003">
    <property type="protein sequence ID" value="RVT40777.1"/>
    <property type="molecule type" value="Genomic_DNA"/>
</dbReference>
<proteinExistence type="predicted"/>
<dbReference type="Gene3D" id="6.10.280.50">
    <property type="match status" value="1"/>
</dbReference>
<evidence type="ECO:0000313" key="1">
    <source>
        <dbReference type="EMBL" id="RVT40777.1"/>
    </source>
</evidence>
<evidence type="ECO:0000313" key="2">
    <source>
        <dbReference type="Proteomes" id="UP000282977"/>
    </source>
</evidence>
<dbReference type="Proteomes" id="UP000282977">
    <property type="component" value="Unassembled WGS sequence"/>
</dbReference>
<gene>
    <name evidence="1" type="ORF">ENE74_09865</name>
</gene>
<sequence>MDNTHLSALQAKHAGIEARIKAETSRPLPDAILVATLKKRKLRVKEEIASAH</sequence>
<name>A0A437J6V8_9SPHN</name>
<dbReference type="InterPro" id="IPR038444">
    <property type="entry name" value="DUF465_sf"/>
</dbReference>
<accession>A0A437J6V8</accession>
<dbReference type="OrthoDB" id="7392037at2"/>
<dbReference type="RefSeq" id="WP_127690774.1">
    <property type="nucleotide sequence ID" value="NZ_RZUL01000003.1"/>
</dbReference>
<dbReference type="Pfam" id="PF04325">
    <property type="entry name" value="DUF465"/>
    <property type="match status" value="1"/>
</dbReference>
<reference evidence="1 2" key="1">
    <citation type="submission" date="2019-01" db="EMBL/GenBank/DDBJ databases">
        <authorList>
            <person name="Chen W.-M."/>
        </authorList>
    </citation>
    <scope>NUCLEOTIDE SEQUENCE [LARGE SCALE GENOMIC DNA]</scope>
    <source>
        <strain evidence="1 2">TLA-22</strain>
    </source>
</reference>